<accession>A0ACC6L2R2</accession>
<organism evidence="1 2">
    <name type="scientific">Pedobacter africanus</name>
    <dbReference type="NCBI Taxonomy" id="151894"/>
    <lineage>
        <taxon>Bacteria</taxon>
        <taxon>Pseudomonadati</taxon>
        <taxon>Bacteroidota</taxon>
        <taxon>Sphingobacteriia</taxon>
        <taxon>Sphingobacteriales</taxon>
        <taxon>Sphingobacteriaceae</taxon>
        <taxon>Pedobacter</taxon>
    </lineage>
</organism>
<protein>
    <submittedName>
        <fullName evidence="1">Uncharacterized protein</fullName>
    </submittedName>
</protein>
<gene>
    <name evidence="1" type="ORF">J2X78_004309</name>
</gene>
<proteinExistence type="predicted"/>
<sequence>MKKVIFTALVAIVAVGGAFASVFTPAKKQPANVYTYYVEGDCNTPVYCSAEFEGPVCSLEYQGLTVYDSQGCLGGHEVSNILGRKQP</sequence>
<evidence type="ECO:0000313" key="2">
    <source>
        <dbReference type="Proteomes" id="UP001246858"/>
    </source>
</evidence>
<dbReference type="Proteomes" id="UP001246858">
    <property type="component" value="Unassembled WGS sequence"/>
</dbReference>
<comment type="caution">
    <text evidence="1">The sequence shown here is derived from an EMBL/GenBank/DDBJ whole genome shotgun (WGS) entry which is preliminary data.</text>
</comment>
<keyword evidence="2" id="KW-1185">Reference proteome</keyword>
<evidence type="ECO:0000313" key="1">
    <source>
        <dbReference type="EMBL" id="MDR6785717.1"/>
    </source>
</evidence>
<reference evidence="1" key="1">
    <citation type="submission" date="2023-07" db="EMBL/GenBank/DDBJ databases">
        <title>Sorghum-associated microbial communities from plants grown in Nebraska, USA.</title>
        <authorList>
            <person name="Schachtman D."/>
        </authorList>
    </citation>
    <scope>NUCLEOTIDE SEQUENCE</scope>
    <source>
        <strain evidence="1">2697</strain>
    </source>
</reference>
<name>A0ACC6L2R2_9SPHI</name>
<dbReference type="EMBL" id="JAVDTF010000005">
    <property type="protein sequence ID" value="MDR6785717.1"/>
    <property type="molecule type" value="Genomic_DNA"/>
</dbReference>